<organism evidence="2 3">
    <name type="scientific">Cytobacillus firmus</name>
    <name type="common">Bacillus firmus</name>
    <dbReference type="NCBI Taxonomy" id="1399"/>
    <lineage>
        <taxon>Bacteria</taxon>
        <taxon>Bacillati</taxon>
        <taxon>Bacillota</taxon>
        <taxon>Bacilli</taxon>
        <taxon>Bacillales</taxon>
        <taxon>Bacillaceae</taxon>
        <taxon>Cytobacillus</taxon>
    </lineage>
</organism>
<evidence type="ECO:0000256" key="1">
    <source>
        <dbReference type="SAM" id="MobiDB-lite"/>
    </source>
</evidence>
<evidence type="ECO:0000313" key="3">
    <source>
        <dbReference type="Proteomes" id="UP000252731"/>
    </source>
</evidence>
<reference evidence="2 3" key="1">
    <citation type="submission" date="2018-06" db="EMBL/GenBank/DDBJ databases">
        <title>Freshwater and sediment microbial communities from various areas in North America, analyzing microbe dynamics in response to fracking.</title>
        <authorList>
            <person name="Lamendella R."/>
        </authorList>
    </citation>
    <scope>NUCLEOTIDE SEQUENCE [LARGE SCALE GENOMIC DNA]</scope>
    <source>
        <strain evidence="2 3">14_TX</strain>
    </source>
</reference>
<dbReference type="EMBL" id="QNSF01000009">
    <property type="protein sequence ID" value="RBP90641.1"/>
    <property type="molecule type" value="Genomic_DNA"/>
</dbReference>
<comment type="caution">
    <text evidence="2">The sequence shown here is derived from an EMBL/GenBank/DDBJ whole genome shotgun (WGS) entry which is preliminary data.</text>
</comment>
<keyword evidence="3" id="KW-1185">Reference proteome</keyword>
<proteinExistence type="predicted"/>
<name>A0A366JSL2_CYTFI</name>
<feature type="region of interest" description="Disordered" evidence="1">
    <location>
        <begin position="1"/>
        <end position="24"/>
    </location>
</feature>
<dbReference type="Proteomes" id="UP000252731">
    <property type="component" value="Unassembled WGS sequence"/>
</dbReference>
<gene>
    <name evidence="2" type="ORF">DFO70_109148</name>
</gene>
<sequence length="55" mass="6216">MTVKENNESSFGQERKKSVRTGLRGRRNQWEYVPRISTIECTRVTGQGAAAVKGF</sequence>
<dbReference type="AlphaFoldDB" id="A0A366JSL2"/>
<accession>A0A366JSL2</accession>
<protein>
    <submittedName>
        <fullName evidence="2">Uncharacterized protein</fullName>
    </submittedName>
</protein>
<evidence type="ECO:0000313" key="2">
    <source>
        <dbReference type="EMBL" id="RBP90641.1"/>
    </source>
</evidence>